<feature type="domain" description="Solute-binding protein family 5" evidence="8">
    <location>
        <begin position="89"/>
        <end position="468"/>
    </location>
</feature>
<dbReference type="Proteomes" id="UP000295416">
    <property type="component" value="Unassembled WGS sequence"/>
</dbReference>
<dbReference type="FunFam" id="3.90.76.10:FF:000001">
    <property type="entry name" value="Oligopeptide ABC transporter substrate-binding protein"/>
    <property type="match status" value="1"/>
</dbReference>
<dbReference type="Pfam" id="PF00496">
    <property type="entry name" value="SBP_bac_5"/>
    <property type="match status" value="1"/>
</dbReference>
<dbReference type="InterPro" id="IPR039424">
    <property type="entry name" value="SBP_5"/>
</dbReference>
<keyword evidence="5" id="KW-0571">Peptide transport</keyword>
<protein>
    <submittedName>
        <fullName evidence="9">Oligopeptide transport system substrate-binding protein</fullName>
    </submittedName>
</protein>
<dbReference type="GO" id="GO:1904680">
    <property type="term" value="F:peptide transmembrane transporter activity"/>
    <property type="evidence" value="ECO:0007669"/>
    <property type="project" value="TreeGrafter"/>
</dbReference>
<dbReference type="FunFam" id="3.10.105.10:FF:000001">
    <property type="entry name" value="Oligopeptide ABC transporter, oligopeptide-binding protein"/>
    <property type="match status" value="1"/>
</dbReference>
<dbReference type="PANTHER" id="PTHR30290:SF10">
    <property type="entry name" value="PERIPLASMIC OLIGOPEPTIDE-BINDING PROTEIN-RELATED"/>
    <property type="match status" value="1"/>
</dbReference>
<sequence length="548" mass="62100">MKMKKMASFLIFLLIMTMALSGCNFSSSKDTSSKGSGGDKSGKSKQVLRVTESSEIPTMDSTKAHDTVAFTVLNNTKEGLYRQDKNNQPIMAMAEKHEKSDDSLVHTFKIRDAKWSNGDPVTAHDFEYAWKKVMKEAGAYNYMFVTAGVKNAQAIMDGKKDADELGVKAVDDKTLKVTLERPNPLLETLLTFPTFLPQNQKFVEKMGDQYALEYDKVLSNGPFKLSAWKHEQGWTYVKNPDYWDAKNVKLNKIKVYVVKNDKTGLNLYESGKIDRVSLSASAVDNYKDDKAFKTKTLAGIGFLRFNLNHPALKNENIRRAINLAIDKKGLTDIALNNGAVPLYGVVPGNYYYSPGKKDFRKLNGDLLKGTAKEAKKYWEKGLKEIGKDKVNVSINISDVEESKKMAEFLQSQLESKLPGFKMEIKAVPFEQRLEIEKSIKYDISLSTWGPDYSDPMTYLDMWVTGSSANREDYANPEYDKLVEKARTETDLAKRYKMLLKLEKVLLEEDVAIAPLYQKGQAILQHKNIKNLVQHPSGPEFTYKWTYIE</sequence>
<dbReference type="OrthoDB" id="9801912at2"/>
<evidence type="ECO:0000256" key="2">
    <source>
        <dbReference type="ARBA" id="ARBA00005695"/>
    </source>
</evidence>
<feature type="region of interest" description="Disordered" evidence="6">
    <location>
        <begin position="27"/>
        <end position="56"/>
    </location>
</feature>
<dbReference type="PANTHER" id="PTHR30290">
    <property type="entry name" value="PERIPLASMIC BINDING COMPONENT OF ABC TRANSPORTER"/>
    <property type="match status" value="1"/>
</dbReference>
<evidence type="ECO:0000256" key="3">
    <source>
        <dbReference type="ARBA" id="ARBA00022448"/>
    </source>
</evidence>
<evidence type="ECO:0000259" key="8">
    <source>
        <dbReference type="Pfam" id="PF00496"/>
    </source>
</evidence>
<reference evidence="9 10" key="1">
    <citation type="submission" date="2019-03" db="EMBL/GenBank/DDBJ databases">
        <title>Genomic Encyclopedia of Type Strains, Phase IV (KMG-IV): sequencing the most valuable type-strain genomes for metagenomic binning, comparative biology and taxonomic classification.</title>
        <authorList>
            <person name="Goeker M."/>
        </authorList>
    </citation>
    <scope>NUCLEOTIDE SEQUENCE [LARGE SCALE GENOMIC DNA]</scope>
    <source>
        <strain evidence="9 10">DSM 19377</strain>
    </source>
</reference>
<gene>
    <name evidence="9" type="ORF">EV207_10770</name>
</gene>
<keyword evidence="5" id="KW-0653">Protein transport</keyword>
<dbReference type="AlphaFoldDB" id="A0A4V2SN69"/>
<name>A0A4V2SN69_9BACL</name>
<comment type="subcellular location">
    <subcellularLocation>
        <location evidence="1">Cell envelope</location>
    </subcellularLocation>
</comment>
<dbReference type="CDD" id="cd08504">
    <property type="entry name" value="PBP2_OppA"/>
    <property type="match status" value="1"/>
</dbReference>
<evidence type="ECO:0000256" key="7">
    <source>
        <dbReference type="SAM" id="SignalP"/>
    </source>
</evidence>
<keyword evidence="4 7" id="KW-0732">Signal</keyword>
<dbReference type="InterPro" id="IPR000914">
    <property type="entry name" value="SBP_5_dom"/>
</dbReference>
<dbReference type="SUPFAM" id="SSF53850">
    <property type="entry name" value="Periplasmic binding protein-like II"/>
    <property type="match status" value="1"/>
</dbReference>
<evidence type="ECO:0000313" key="10">
    <source>
        <dbReference type="Proteomes" id="UP000295416"/>
    </source>
</evidence>
<feature type="signal peptide" evidence="7">
    <location>
        <begin position="1"/>
        <end position="21"/>
    </location>
</feature>
<dbReference type="PIRSF" id="PIRSF002741">
    <property type="entry name" value="MppA"/>
    <property type="match status" value="1"/>
</dbReference>
<dbReference type="InterPro" id="IPR030678">
    <property type="entry name" value="Peptide/Ni-bd"/>
</dbReference>
<dbReference type="Gene3D" id="3.10.105.10">
    <property type="entry name" value="Dipeptide-binding Protein, Domain 3"/>
    <property type="match status" value="1"/>
</dbReference>
<evidence type="ECO:0000256" key="4">
    <source>
        <dbReference type="ARBA" id="ARBA00022729"/>
    </source>
</evidence>
<dbReference type="GO" id="GO:0030288">
    <property type="term" value="C:outer membrane-bounded periplasmic space"/>
    <property type="evidence" value="ECO:0007669"/>
    <property type="project" value="UniProtKB-ARBA"/>
</dbReference>
<keyword evidence="3" id="KW-0813">Transport</keyword>
<comment type="similarity">
    <text evidence="2">Belongs to the bacterial solute-binding protein 5 family.</text>
</comment>
<keyword evidence="10" id="KW-1185">Reference proteome</keyword>
<dbReference type="GO" id="GO:0015833">
    <property type="term" value="P:peptide transport"/>
    <property type="evidence" value="ECO:0007669"/>
    <property type="project" value="UniProtKB-KW"/>
</dbReference>
<dbReference type="RefSeq" id="WP_132745101.1">
    <property type="nucleotide sequence ID" value="NZ_SLXK01000007.1"/>
</dbReference>
<dbReference type="Gene3D" id="3.40.190.10">
    <property type="entry name" value="Periplasmic binding protein-like II"/>
    <property type="match status" value="1"/>
</dbReference>
<dbReference type="GO" id="GO:0043190">
    <property type="term" value="C:ATP-binding cassette (ABC) transporter complex"/>
    <property type="evidence" value="ECO:0007669"/>
    <property type="project" value="InterPro"/>
</dbReference>
<comment type="caution">
    <text evidence="9">The sequence shown here is derived from an EMBL/GenBank/DDBJ whole genome shotgun (WGS) entry which is preliminary data.</text>
</comment>
<accession>A0A4V2SN69</accession>
<evidence type="ECO:0000256" key="6">
    <source>
        <dbReference type="SAM" id="MobiDB-lite"/>
    </source>
</evidence>
<evidence type="ECO:0000313" key="9">
    <source>
        <dbReference type="EMBL" id="TCP29976.1"/>
    </source>
</evidence>
<dbReference type="Gene3D" id="3.90.76.10">
    <property type="entry name" value="Dipeptide-binding Protein, Domain 1"/>
    <property type="match status" value="1"/>
</dbReference>
<feature type="chain" id="PRO_5039266701" evidence="7">
    <location>
        <begin position="22"/>
        <end position="548"/>
    </location>
</feature>
<proteinExistence type="inferred from homology"/>
<dbReference type="PROSITE" id="PS51257">
    <property type="entry name" value="PROKAR_LIPOPROTEIN"/>
    <property type="match status" value="1"/>
</dbReference>
<organism evidence="9 10">
    <name type="scientific">Scopulibacillus darangshiensis</name>
    <dbReference type="NCBI Taxonomy" id="442528"/>
    <lineage>
        <taxon>Bacteria</taxon>
        <taxon>Bacillati</taxon>
        <taxon>Bacillota</taxon>
        <taxon>Bacilli</taxon>
        <taxon>Bacillales</taxon>
        <taxon>Sporolactobacillaceae</taxon>
        <taxon>Scopulibacillus</taxon>
    </lineage>
</organism>
<dbReference type="EMBL" id="SLXK01000007">
    <property type="protein sequence ID" value="TCP29976.1"/>
    <property type="molecule type" value="Genomic_DNA"/>
</dbReference>
<evidence type="ECO:0000256" key="5">
    <source>
        <dbReference type="ARBA" id="ARBA00022856"/>
    </source>
</evidence>
<evidence type="ECO:0000256" key="1">
    <source>
        <dbReference type="ARBA" id="ARBA00004196"/>
    </source>
</evidence>